<name>A0ACC2RU38_9FUNG</name>
<sequence length="163" mass="18256">MASSFSDSSWEITEADRDKYQGIFQKNDPNGTGRLTSQEFRPLFLQSKLSPEELFAIWTLVDPSQSGSLDIGQFSAAMHLIFGRLAGKPIPSQLPPGLIIAPATPQVSEETQIKIQLLEREIAEKKHLLSQTSSADYQAETQKLKEKINLLYTKAPIHHPDFF</sequence>
<dbReference type="EMBL" id="QTSX02006510">
    <property type="protein sequence ID" value="KAJ9053543.1"/>
    <property type="molecule type" value="Genomic_DNA"/>
</dbReference>
<comment type="caution">
    <text evidence="1">The sequence shown here is derived from an EMBL/GenBank/DDBJ whole genome shotgun (WGS) entry which is preliminary data.</text>
</comment>
<protein>
    <submittedName>
        <fullName evidence="1">Actin organization and endocytosis protein</fullName>
    </submittedName>
</protein>
<gene>
    <name evidence="1" type="primary">PAN1_2</name>
    <name evidence="1" type="ORF">DSO57_1023272</name>
</gene>
<dbReference type="Proteomes" id="UP001165960">
    <property type="component" value="Unassembled WGS sequence"/>
</dbReference>
<evidence type="ECO:0000313" key="2">
    <source>
        <dbReference type="Proteomes" id="UP001165960"/>
    </source>
</evidence>
<evidence type="ECO:0000313" key="1">
    <source>
        <dbReference type="EMBL" id="KAJ9053543.1"/>
    </source>
</evidence>
<reference evidence="1" key="1">
    <citation type="submission" date="2022-04" db="EMBL/GenBank/DDBJ databases">
        <title>Genome of the entomopathogenic fungus Entomophthora muscae.</title>
        <authorList>
            <person name="Elya C."/>
            <person name="Lovett B.R."/>
            <person name="Lee E."/>
            <person name="Macias A.M."/>
            <person name="Hajek A.E."/>
            <person name="De Bivort B.L."/>
            <person name="Kasson M.T."/>
            <person name="De Fine Licht H.H."/>
            <person name="Stajich J.E."/>
        </authorList>
    </citation>
    <scope>NUCLEOTIDE SEQUENCE</scope>
    <source>
        <strain evidence="1">Berkeley</strain>
    </source>
</reference>
<keyword evidence="2" id="KW-1185">Reference proteome</keyword>
<organism evidence="1 2">
    <name type="scientific">Entomophthora muscae</name>
    <dbReference type="NCBI Taxonomy" id="34485"/>
    <lineage>
        <taxon>Eukaryota</taxon>
        <taxon>Fungi</taxon>
        <taxon>Fungi incertae sedis</taxon>
        <taxon>Zoopagomycota</taxon>
        <taxon>Entomophthoromycotina</taxon>
        <taxon>Entomophthoromycetes</taxon>
        <taxon>Entomophthorales</taxon>
        <taxon>Entomophthoraceae</taxon>
        <taxon>Entomophthora</taxon>
    </lineage>
</organism>
<accession>A0ACC2RU38</accession>
<proteinExistence type="predicted"/>